<dbReference type="EMBL" id="JACASE010000013">
    <property type="protein sequence ID" value="KAF6419605.1"/>
    <property type="molecule type" value="Genomic_DNA"/>
</dbReference>
<dbReference type="InterPro" id="IPR028121">
    <property type="entry name" value="TMEM213"/>
</dbReference>
<evidence type="ECO:0000313" key="2">
    <source>
        <dbReference type="EMBL" id="KAF6419605.1"/>
    </source>
</evidence>
<keyword evidence="3" id="KW-1185">Reference proteome</keyword>
<gene>
    <name evidence="2" type="ORF">HJG63_019457</name>
</gene>
<dbReference type="Proteomes" id="UP000593571">
    <property type="component" value="Unassembled WGS sequence"/>
</dbReference>
<feature type="chain" id="PRO_5029576089" evidence="1">
    <location>
        <begin position="28"/>
        <end position="131"/>
    </location>
</feature>
<organism evidence="2 3">
    <name type="scientific">Rousettus aegyptiacus</name>
    <name type="common">Egyptian fruit bat</name>
    <name type="synonym">Pteropus aegyptiacus</name>
    <dbReference type="NCBI Taxonomy" id="9407"/>
    <lineage>
        <taxon>Eukaryota</taxon>
        <taxon>Metazoa</taxon>
        <taxon>Chordata</taxon>
        <taxon>Craniata</taxon>
        <taxon>Vertebrata</taxon>
        <taxon>Euteleostomi</taxon>
        <taxon>Mammalia</taxon>
        <taxon>Eutheria</taxon>
        <taxon>Laurasiatheria</taxon>
        <taxon>Chiroptera</taxon>
        <taxon>Yinpterochiroptera</taxon>
        <taxon>Pteropodoidea</taxon>
        <taxon>Pteropodidae</taxon>
        <taxon>Rousettinae</taxon>
        <taxon>Rousettus</taxon>
    </lineage>
</organism>
<reference evidence="2 3" key="1">
    <citation type="journal article" date="2020" name="Nature">
        <title>Six reference-quality genomes reveal evolution of bat adaptations.</title>
        <authorList>
            <person name="Jebb D."/>
            <person name="Huang Z."/>
            <person name="Pippel M."/>
            <person name="Hughes G.M."/>
            <person name="Lavrichenko K."/>
            <person name="Devanna P."/>
            <person name="Winkler S."/>
            <person name="Jermiin L.S."/>
            <person name="Skirmuntt E.C."/>
            <person name="Katzourakis A."/>
            <person name="Burkitt-Gray L."/>
            <person name="Ray D.A."/>
            <person name="Sullivan K.A.M."/>
            <person name="Roscito J.G."/>
            <person name="Kirilenko B.M."/>
            <person name="Davalos L.M."/>
            <person name="Corthals A.P."/>
            <person name="Power M.L."/>
            <person name="Jones G."/>
            <person name="Ransome R.D."/>
            <person name="Dechmann D.K.N."/>
            <person name="Locatelli A.G."/>
            <person name="Puechmaille S.J."/>
            <person name="Fedrigo O."/>
            <person name="Jarvis E.D."/>
            <person name="Hiller M."/>
            <person name="Vernes S.C."/>
            <person name="Myers E.W."/>
            <person name="Teeling E.C."/>
        </authorList>
    </citation>
    <scope>NUCLEOTIDE SEQUENCE [LARGE SCALE GENOMIC DNA]</scope>
    <source>
        <strain evidence="2">MRouAeg1</strain>
        <tissue evidence="2">Muscle</tissue>
    </source>
</reference>
<accession>A0A7J8D981</accession>
<keyword evidence="1" id="KW-0732">Signal</keyword>
<dbReference type="AlphaFoldDB" id="A0A7J8D981"/>
<comment type="caution">
    <text evidence="2">The sequence shown here is derived from an EMBL/GenBank/DDBJ whole genome shotgun (WGS) entry which is preliminary data.</text>
</comment>
<dbReference type="PANTHER" id="PTHR36293">
    <property type="entry name" value="TRANSMEMBRANE PROTEIN 213"/>
    <property type="match status" value="1"/>
</dbReference>
<protein>
    <submittedName>
        <fullName evidence="2">Transmembrane protein 213</fullName>
    </submittedName>
</protein>
<sequence length="131" mass="14232">MKRLASVPRAALVLSLVLGSLHSACLAEASSGSNSTLTAHHPDPETLEQCLTGAEPRRRLSSDGHPLCWFPLGLASTGSGYLANLQGEADQLWKFCMVVCFWDSRRSSSRMALMSEAEEWPGWRSSVELVA</sequence>
<proteinExistence type="predicted"/>
<evidence type="ECO:0000313" key="3">
    <source>
        <dbReference type="Proteomes" id="UP000593571"/>
    </source>
</evidence>
<evidence type="ECO:0000256" key="1">
    <source>
        <dbReference type="SAM" id="SignalP"/>
    </source>
</evidence>
<name>A0A7J8D981_ROUAE</name>
<feature type="signal peptide" evidence="1">
    <location>
        <begin position="1"/>
        <end position="27"/>
    </location>
</feature>
<dbReference type="PANTHER" id="PTHR36293:SF1">
    <property type="entry name" value="TRANSMEMBRANE PROTEIN 213"/>
    <property type="match status" value="1"/>
</dbReference>
<keyword evidence="2" id="KW-0812">Transmembrane</keyword>
<keyword evidence="2" id="KW-0472">Membrane</keyword>